<dbReference type="EMBL" id="LAZR01001478">
    <property type="protein sequence ID" value="KKN43962.1"/>
    <property type="molecule type" value="Genomic_DNA"/>
</dbReference>
<name>A0A0F9F7B8_9ZZZZ</name>
<proteinExistence type="predicted"/>
<comment type="caution">
    <text evidence="1">The sequence shown here is derived from an EMBL/GenBank/DDBJ whole genome shotgun (WGS) entry which is preliminary data.</text>
</comment>
<reference evidence="1" key="1">
    <citation type="journal article" date="2015" name="Nature">
        <title>Complex archaea that bridge the gap between prokaryotes and eukaryotes.</title>
        <authorList>
            <person name="Spang A."/>
            <person name="Saw J.H."/>
            <person name="Jorgensen S.L."/>
            <person name="Zaremba-Niedzwiedzka K."/>
            <person name="Martijn J."/>
            <person name="Lind A.E."/>
            <person name="van Eijk R."/>
            <person name="Schleper C."/>
            <person name="Guy L."/>
            <person name="Ettema T.J."/>
        </authorList>
    </citation>
    <scope>NUCLEOTIDE SEQUENCE</scope>
</reference>
<protein>
    <submittedName>
        <fullName evidence="1">Uncharacterized protein</fullName>
    </submittedName>
</protein>
<dbReference type="AlphaFoldDB" id="A0A0F9F7B8"/>
<sequence>MEEIATIVSTRKRREINQEEMDNLLCFCEEFLWIDWFDKLIIKQK</sequence>
<evidence type="ECO:0000313" key="2">
    <source>
        <dbReference type="EMBL" id="KKN43962.1"/>
    </source>
</evidence>
<organism evidence="1">
    <name type="scientific">marine sediment metagenome</name>
    <dbReference type="NCBI Taxonomy" id="412755"/>
    <lineage>
        <taxon>unclassified sequences</taxon>
        <taxon>metagenomes</taxon>
        <taxon>ecological metagenomes</taxon>
    </lineage>
</organism>
<dbReference type="EMBL" id="LAZR01033838">
    <property type="protein sequence ID" value="KKL46977.1"/>
    <property type="molecule type" value="Genomic_DNA"/>
</dbReference>
<gene>
    <name evidence="2" type="ORF">LCGC14_0697760</name>
    <name evidence="1" type="ORF">LCGC14_2340170</name>
</gene>
<accession>A0A0F9F7B8</accession>
<evidence type="ECO:0000313" key="1">
    <source>
        <dbReference type="EMBL" id="KKL46977.1"/>
    </source>
</evidence>